<evidence type="ECO:0000259" key="2">
    <source>
        <dbReference type="Pfam" id="PF01833"/>
    </source>
</evidence>
<dbReference type="Proteomes" id="UP000229600">
    <property type="component" value="Unassembled WGS sequence"/>
</dbReference>
<dbReference type="InterPro" id="IPR014756">
    <property type="entry name" value="Ig_E-set"/>
</dbReference>
<dbReference type="InterPro" id="IPR013783">
    <property type="entry name" value="Ig-like_fold"/>
</dbReference>
<organism evidence="3 4">
    <name type="scientific">Candidatus Magasanikbacteria bacterium CG11_big_fil_rev_8_21_14_0_20_39_34</name>
    <dbReference type="NCBI Taxonomy" id="1974653"/>
    <lineage>
        <taxon>Bacteria</taxon>
        <taxon>Candidatus Magasanikiibacteriota</taxon>
    </lineage>
</organism>
<evidence type="ECO:0000256" key="1">
    <source>
        <dbReference type="SAM" id="Phobius"/>
    </source>
</evidence>
<dbReference type="Pfam" id="PF01833">
    <property type="entry name" value="TIG"/>
    <property type="match status" value="1"/>
</dbReference>
<accession>A0A2H0N644</accession>
<comment type="caution">
    <text evidence="3">The sequence shown here is derived from an EMBL/GenBank/DDBJ whole genome shotgun (WGS) entry which is preliminary data.</text>
</comment>
<name>A0A2H0N644_9BACT</name>
<keyword evidence="1" id="KW-0812">Transmembrane</keyword>
<dbReference type="EMBL" id="PCWN01000004">
    <property type="protein sequence ID" value="PIR04364.1"/>
    <property type="molecule type" value="Genomic_DNA"/>
</dbReference>
<sequence length="2547" mass="275113">MLKKLSLLVRHTKFRVWSLVVVLFVVAFLQFSVPLTAFAAEPAPNPVEDTFGIGYAGTTSLGSQDIRVTIANIIQVALGILGIVALIIVIYGGVRYMTAGGDDAKVTDAKKILINGAIGLAIILSAFAITRFIFNQLSKATGSGVVPGAQGLCADPIFANANPDICLRDDGEFDDGDDCNLADALVVRSVTPNTAATNINDVKIRVVLSQDAQEDDPGQIFNIAKRNDRGEFQNINGQYQFAFVGAKKVIEATYIGDNLCVGEPCSSNGKYAVNVIAEGVEEQVAGCPEQIFQKDAEFIINTDSQLDDADPVITLLTINGSNERDIRLARGRTYVIAANVEDTAGAGYVRLEIIKDRDGSRFVAYDGPLTRDTSDAVAGLPYQFRYRFSLPAQAVPLERYRVHVTAYDIDSKIAEEVSSFVVIGDHCSNGIVDGDEPGPDPDVGGSCPGNGACINNQQCVSNLCIEGQCAVGVPKITNVSPFEGASGNLISIQGENFGGVPGQIQFVVNNDSTNPDNIIEAQIAQCGNGRQSWRNNVIVVQIPDDREGFVEGSLSSIRMTKAPVAGQVGLPMGDSTTDNFGPRPGPREGMFLKNDRVLPGICDVVPASGRDVADPNEFVAILGQNFLDVQGENRVEFDDRPGAVGADDWTDNSIRSRVPENVSGTLGVSVLIGEKRSNVFPLPIATINDNSLPIIGSLDPATTTRGSLVTIKGENFGFRTGRVLLAPSAESACEDGGDCILGDVFISELCQESNWKNTSIVFQVPEEGIPLAGKMYIIVEKTGNGLALRSKESFPLEIVDGEPAPGLCNVTPDRGPAPLPNGHPGLKITGLNFVPNSRVYFFRRGGDPNNVNTWLSLDIANFVVGHANEQFMTPIPFNQADGESMTTGPIRVVNNARQSNPVQYTAENCTELDPTKIPDGFRCCKSGRDEGILKKIPALCSDEVREAGYVWRFTTGKIPIPPKVLEQCDLPSPSPSVFWGADGKNACLNSEITLTFSTRMDFDTLRDPGDTSPRNIHVYTCGSGQKPTCDYAQNDISANFQVVTARGGGNLGDFVILRENNGRHIANTWHRVVLDKTIMSEKEELVLGEVQIKREKILATRPLDGLQNSAYVFDFKTSDNDADIDGDGQSDSGLCSLKSANIRPVRYITHLLGIIPENPVRPDINTPLYYYVKGKTEQVCTQINVDGLGWSWNVADDHLDPVDQDFAHVVLAPDGLPEGASLYSDSRATVEAVAHTQGEDIFINARVVRDGSTINATSSLAIALGDPVVTLWAPNCVEACINASVRVEFNIAMAMDTFPAGTRVYKCENANCINKQLVNPNNYTFTQSDSRSFTLSFTQGGAPLYLDKNAYYKVVLNGEETPEAIQSVNRLDPLEYGKPLPLFDWIFRTKNDDAPCIASAVSISPQRYEASRIGEKAFYTVTPKSSPDQCNSRGQLLNPYEYGWIWNSSDSQVASVSNFNTPVLRKPYCSSTCLPSGSDILLAGGNLNANIPSCGDGRVDLELGESCDIGPGSGEIANITCSLNCLRPGNTDKGVDLGQCGNDIVDSPSTNGENKGEECDPGNFQDELGQFHVISNDPFCSDTCQLRGSSRYVDSSQIPQFDDAQGNLIGASNCGDGEITEGENCEYDFTELRSNVGCSEECIKIGTQTAAFWCQEVQNDAFLQNDECRGSLSICGNGRIELGEECEPGINGAVGPDMNGDPSAVTCNARCLWQNLCGTAQAQCSAGEIGCLNDCTLAGSSLLYSEVDLNLLPDSVEVGGPSLCGDGVVGIGEDSQCEVEVLDASDPTPGDNPSQIVTAIGEGVDQNGIQQSIISAQVKSQSLPSGTSRDLQAQNIRDESEFALQCGFSEFATKRRITADGGFLPIGSENFMRDGDMEGDENPVRNGNGWKPYFAAQVFDGDNLLEKSRRTAFSGAQSMHMVFISDANRRGNSERGMYQDLLLGTGQYRLNFKYKILRGRIETHLGGNNIAASFDGRPKDIIDSGIPPEGEGQVVHRCETVGNACVADNDCGGLWESGANNEWVSILVGGNQPCRVVGVNPAASNQQFFLVKEEAGISHDANGNQVPALIHYAGNQNGDCSVIERYQDAEGNINVAFVPTTVDSRNVASQEKTLVADENQELSFLDDAVLSWFLPVPVQIFGQEVCQERVLPPDQEVNPNDFPWQTFSRDFTIDPNNSRPRPVVTVFGEAYIDDFEVIRLDEVGQYNNCPYAVGEAENNSKGVGANSCCYPRGALTNAYPQDGAGIIGVVGEDDLVCRNTVINLEFDRQIDTETIEGNAFVVRGYTTAELRARGIDEMRCPDEERDVSSLVAKSQQLAYIHSDAQQDPQNLWQKVWFAIRNFWRKVLSSLVFASNVPENSINVDIWCAGKVDVAGRVQNIPQVGIEENAENAVHSKVTLQLQNVLDPTAVYALLIKGGVEGIKDTRGVGVRASQMINGEFPIYDSVIFKTGQNICRIDHVAVVPDSQIFTIPNQTETFSARAISANGQEIGPTPVYDFSWDWGPQRNPLFSIPVENTMSTQPQIQIASKNVEGRLSAIANARVTTDV</sequence>
<evidence type="ECO:0000313" key="3">
    <source>
        <dbReference type="EMBL" id="PIR04364.1"/>
    </source>
</evidence>
<reference evidence="3 4" key="1">
    <citation type="submission" date="2017-09" db="EMBL/GenBank/DDBJ databases">
        <title>Depth-based differentiation of microbial function through sediment-hosted aquifers and enrichment of novel symbionts in the deep terrestrial subsurface.</title>
        <authorList>
            <person name="Probst A.J."/>
            <person name="Ladd B."/>
            <person name="Jarett J.K."/>
            <person name="Geller-Mcgrath D.E."/>
            <person name="Sieber C.M."/>
            <person name="Emerson J.B."/>
            <person name="Anantharaman K."/>
            <person name="Thomas B.C."/>
            <person name="Malmstrom R."/>
            <person name="Stieglmeier M."/>
            <person name="Klingl A."/>
            <person name="Woyke T."/>
            <person name="Ryan C.M."/>
            <person name="Banfield J.F."/>
        </authorList>
    </citation>
    <scope>NUCLEOTIDE SEQUENCE [LARGE SCALE GENOMIC DNA]</scope>
    <source>
        <strain evidence="3">CG11_big_fil_rev_8_21_14_0_20_39_34</strain>
    </source>
</reference>
<dbReference type="InterPro" id="IPR002909">
    <property type="entry name" value="IPT_dom"/>
</dbReference>
<keyword evidence="1" id="KW-1133">Transmembrane helix</keyword>
<keyword evidence="1" id="KW-0472">Membrane</keyword>
<evidence type="ECO:0000313" key="4">
    <source>
        <dbReference type="Proteomes" id="UP000229600"/>
    </source>
</evidence>
<dbReference type="Gene3D" id="2.60.40.10">
    <property type="entry name" value="Immunoglobulins"/>
    <property type="match status" value="3"/>
</dbReference>
<gene>
    <name evidence="3" type="ORF">COV59_01415</name>
</gene>
<feature type="transmembrane region" description="Helical" evidence="1">
    <location>
        <begin position="70"/>
        <end position="91"/>
    </location>
</feature>
<protein>
    <recommendedName>
        <fullName evidence="2">IPT/TIG domain-containing protein</fullName>
    </recommendedName>
</protein>
<feature type="domain" description="IPT/TIG" evidence="2">
    <location>
        <begin position="474"/>
        <end position="543"/>
    </location>
</feature>
<dbReference type="InterPro" id="IPR043993">
    <property type="entry name" value="T4SS_pilin"/>
</dbReference>
<feature type="non-terminal residue" evidence="3">
    <location>
        <position position="2547"/>
    </location>
</feature>
<dbReference type="SUPFAM" id="SSF81296">
    <property type="entry name" value="E set domains"/>
    <property type="match status" value="1"/>
</dbReference>
<dbReference type="Pfam" id="PF18895">
    <property type="entry name" value="T4SS_pilin"/>
    <property type="match status" value="1"/>
</dbReference>
<feature type="transmembrane region" description="Helical" evidence="1">
    <location>
        <begin position="112"/>
        <end position="134"/>
    </location>
</feature>
<proteinExistence type="predicted"/>